<dbReference type="RefSeq" id="WP_180135915.1">
    <property type="nucleotide sequence ID" value="NZ_JABMKT010000014.1"/>
</dbReference>
<dbReference type="PANTHER" id="PTHR11727:SF7">
    <property type="entry name" value="DIMETHYLADENOSINE TRANSFERASE-RELATED"/>
    <property type="match status" value="1"/>
</dbReference>
<dbReference type="EMBL" id="JABMKT010000014">
    <property type="protein sequence ID" value="NYV27877.1"/>
    <property type="molecule type" value="Genomic_DNA"/>
</dbReference>
<dbReference type="InterPro" id="IPR023165">
    <property type="entry name" value="rRNA_Ade_diMease-like_C"/>
</dbReference>
<evidence type="ECO:0000256" key="7">
    <source>
        <dbReference type="HAMAP-Rule" id="MF_00607"/>
    </source>
</evidence>
<dbReference type="GO" id="GO:0003723">
    <property type="term" value="F:RNA binding"/>
    <property type="evidence" value="ECO:0007669"/>
    <property type="project" value="UniProtKB-UniRule"/>
</dbReference>
<evidence type="ECO:0000256" key="1">
    <source>
        <dbReference type="ARBA" id="ARBA00022490"/>
    </source>
</evidence>
<keyword evidence="5 7" id="KW-0949">S-adenosyl-L-methionine</keyword>
<protein>
    <recommendedName>
        <fullName evidence="7">Ribosomal RNA small subunit methyltransferase A</fullName>
        <ecNumber evidence="7">2.1.1.182</ecNumber>
    </recommendedName>
    <alternativeName>
        <fullName evidence="7">16S rRNA (adenine(1518)-N(6)/adenine(1519)-N(6))-dimethyltransferase</fullName>
    </alternativeName>
    <alternativeName>
        <fullName evidence="7">16S rRNA dimethyladenosine transferase</fullName>
    </alternativeName>
    <alternativeName>
        <fullName evidence="7">16S rRNA dimethylase</fullName>
    </alternativeName>
    <alternativeName>
        <fullName evidence="7">S-adenosylmethionine-6-N', N'-adenosyl(rRNA) dimethyltransferase</fullName>
    </alternativeName>
</protein>
<dbReference type="GO" id="GO:0005829">
    <property type="term" value="C:cytosol"/>
    <property type="evidence" value="ECO:0007669"/>
    <property type="project" value="TreeGrafter"/>
</dbReference>
<dbReference type="PANTHER" id="PTHR11727">
    <property type="entry name" value="DIMETHYLADENOSINE TRANSFERASE"/>
    <property type="match status" value="1"/>
</dbReference>
<evidence type="ECO:0000313" key="11">
    <source>
        <dbReference type="Proteomes" id="UP000526184"/>
    </source>
</evidence>
<dbReference type="Gene3D" id="3.40.50.150">
    <property type="entry name" value="Vaccinia Virus protein VP39"/>
    <property type="match status" value="1"/>
</dbReference>
<keyword evidence="3 7" id="KW-0489">Methyltransferase</keyword>
<evidence type="ECO:0000313" key="10">
    <source>
        <dbReference type="EMBL" id="NYV27877.1"/>
    </source>
</evidence>
<dbReference type="GO" id="GO:0052908">
    <property type="term" value="F:16S rRNA (adenine(1518)-N(6)/adenine(1519)-N(6))-dimethyltransferase activity"/>
    <property type="evidence" value="ECO:0007669"/>
    <property type="project" value="UniProtKB-EC"/>
</dbReference>
<feature type="binding site" evidence="7 8">
    <location>
        <position position="67"/>
    </location>
    <ligand>
        <name>S-adenosyl-L-methionine</name>
        <dbReference type="ChEBI" id="CHEBI:59789"/>
    </ligand>
</feature>
<feature type="binding site" evidence="7 8">
    <location>
        <position position="21"/>
    </location>
    <ligand>
        <name>S-adenosyl-L-methionine</name>
        <dbReference type="ChEBI" id="CHEBI:59789"/>
    </ligand>
</feature>
<evidence type="ECO:0000256" key="6">
    <source>
        <dbReference type="ARBA" id="ARBA00022884"/>
    </source>
</evidence>
<dbReference type="HAMAP" id="MF_00607">
    <property type="entry name" value="16SrRNA_methyltr_A"/>
    <property type="match status" value="1"/>
</dbReference>
<dbReference type="NCBIfam" id="TIGR00755">
    <property type="entry name" value="ksgA"/>
    <property type="match status" value="1"/>
</dbReference>
<dbReference type="Pfam" id="PF00398">
    <property type="entry name" value="RrnaAD"/>
    <property type="match status" value="1"/>
</dbReference>
<keyword evidence="11" id="KW-1185">Reference proteome</keyword>
<dbReference type="InterPro" id="IPR020598">
    <property type="entry name" value="rRNA_Ade_methylase_Trfase_N"/>
</dbReference>
<dbReference type="AlphaFoldDB" id="A0A7Z0TAC9"/>
<evidence type="ECO:0000256" key="5">
    <source>
        <dbReference type="ARBA" id="ARBA00022691"/>
    </source>
</evidence>
<feature type="domain" description="Ribosomal RNA adenine methylase transferase N-terminal" evidence="9">
    <location>
        <begin position="26"/>
        <end position="198"/>
    </location>
</feature>
<accession>A0A7Z0TAC9</accession>
<dbReference type="Gene3D" id="1.10.8.100">
    <property type="entry name" value="Ribosomal RNA adenine dimethylase-like, domain 2"/>
    <property type="match status" value="1"/>
</dbReference>
<comment type="caution">
    <text evidence="10">The sequence shown here is derived from an EMBL/GenBank/DDBJ whole genome shotgun (WGS) entry which is preliminary data.</text>
</comment>
<keyword evidence="6 7" id="KW-0694">RNA-binding</keyword>
<keyword evidence="1 7" id="KW-0963">Cytoplasm</keyword>
<feature type="binding site" evidence="7 8">
    <location>
        <position position="19"/>
    </location>
    <ligand>
        <name>S-adenosyl-L-methionine</name>
        <dbReference type="ChEBI" id="CHEBI:59789"/>
    </ligand>
</feature>
<dbReference type="Proteomes" id="UP000526184">
    <property type="component" value="Unassembled WGS sequence"/>
</dbReference>
<dbReference type="InterPro" id="IPR011530">
    <property type="entry name" value="rRNA_adenine_dimethylase"/>
</dbReference>
<feature type="binding site" evidence="7 8">
    <location>
        <position position="46"/>
    </location>
    <ligand>
        <name>S-adenosyl-L-methionine</name>
        <dbReference type="ChEBI" id="CHEBI:59789"/>
    </ligand>
</feature>
<evidence type="ECO:0000256" key="8">
    <source>
        <dbReference type="PROSITE-ProRule" id="PRU01026"/>
    </source>
</evidence>
<name>A0A7Z0TAC9_9FUSO</name>
<dbReference type="SMART" id="SM00650">
    <property type="entry name" value="rADc"/>
    <property type="match status" value="1"/>
</dbReference>
<reference evidence="10 11" key="1">
    <citation type="submission" date="2020-05" db="EMBL/GenBank/DDBJ databases">
        <title>Streptobacillus felis strain LHL191014123.</title>
        <authorList>
            <person name="Fawzy A."/>
            <person name="Rau J."/>
            <person name="Risse K."/>
            <person name="Schauerte N."/>
            <person name="Geiger C."/>
            <person name="Blom J."/>
            <person name="Imirzalioglu C."/>
            <person name="Falgenhauer J."/>
            <person name="Bach A."/>
            <person name="Herden C."/>
            <person name="Eisenberg T."/>
        </authorList>
    </citation>
    <scope>NUCLEOTIDE SEQUENCE [LARGE SCALE GENOMIC DNA]</scope>
    <source>
        <strain evidence="10 11">LHL191014123</strain>
    </source>
</reference>
<organism evidence="10 11">
    <name type="scientific">Streptobacillus felis</name>
    <dbReference type="NCBI Taxonomy" id="1384509"/>
    <lineage>
        <taxon>Bacteria</taxon>
        <taxon>Fusobacteriati</taxon>
        <taxon>Fusobacteriota</taxon>
        <taxon>Fusobacteriia</taxon>
        <taxon>Fusobacteriales</taxon>
        <taxon>Leptotrichiaceae</taxon>
        <taxon>Streptobacillus</taxon>
    </lineage>
</organism>
<proteinExistence type="inferred from homology"/>
<keyword evidence="4 7" id="KW-0808">Transferase</keyword>
<feature type="binding site" evidence="7 8">
    <location>
        <position position="92"/>
    </location>
    <ligand>
        <name>S-adenosyl-L-methionine</name>
        <dbReference type="ChEBI" id="CHEBI:59789"/>
    </ligand>
</feature>
<evidence type="ECO:0000256" key="3">
    <source>
        <dbReference type="ARBA" id="ARBA00022603"/>
    </source>
</evidence>
<sequence>MKKKKNNPEHKHKKKFGQNFLDDSILLEKIKEITKISKDDNIIEIGPGIGFLTSMILESGAKLKSFEIDNDLIPVLKKKFASFDNLELIHVDFLEYNLDEIMEKGKEYRVIANIPYYITAPIINKLLEYKEYIKDIYLMVQKEVGERLNFEKNTSNRGLFTHVVGFHSKVDYLFTVEKEFFDPIPKVDSAFIKISIDKEGKYSKKIDFDIYLKYVKASFVSKRKNIANNLKLIGISKEKVELSLENIGRNKNSRAEELSIEDFIELIDILEKE</sequence>
<dbReference type="InterPro" id="IPR029063">
    <property type="entry name" value="SAM-dependent_MTases_sf"/>
</dbReference>
<dbReference type="InterPro" id="IPR001737">
    <property type="entry name" value="KsgA/Erm"/>
</dbReference>
<comment type="function">
    <text evidence="7">Specifically dimethylates two adjacent adenosines (A1518 and A1519) in the loop of a conserved hairpin near the 3'-end of 16S rRNA in the 30S particle. May play a critical role in biogenesis of 30S subunits.</text>
</comment>
<dbReference type="PROSITE" id="PS01131">
    <property type="entry name" value="RRNA_A_DIMETH"/>
    <property type="match status" value="1"/>
</dbReference>
<dbReference type="InterPro" id="IPR020596">
    <property type="entry name" value="rRNA_Ade_Mease_Trfase_CS"/>
</dbReference>
<gene>
    <name evidence="7 10" type="primary">rsmA</name>
    <name evidence="7" type="synonym">ksgA</name>
    <name evidence="10" type="ORF">HP397_03445</name>
</gene>
<evidence type="ECO:0000259" key="9">
    <source>
        <dbReference type="SMART" id="SM00650"/>
    </source>
</evidence>
<evidence type="ECO:0000256" key="2">
    <source>
        <dbReference type="ARBA" id="ARBA00022552"/>
    </source>
</evidence>
<keyword evidence="2 7" id="KW-0698">rRNA processing</keyword>
<dbReference type="PROSITE" id="PS51689">
    <property type="entry name" value="SAM_RNA_A_N6_MT"/>
    <property type="match status" value="1"/>
</dbReference>
<comment type="similarity">
    <text evidence="7">Belongs to the class I-like SAM-binding methyltransferase superfamily. rRNA adenine N(6)-methyltransferase family. RsmA subfamily.</text>
</comment>
<comment type="catalytic activity">
    <reaction evidence="7">
        <text>adenosine(1518)/adenosine(1519) in 16S rRNA + 4 S-adenosyl-L-methionine = N(6)-dimethyladenosine(1518)/N(6)-dimethyladenosine(1519) in 16S rRNA + 4 S-adenosyl-L-homocysteine + 4 H(+)</text>
        <dbReference type="Rhea" id="RHEA:19609"/>
        <dbReference type="Rhea" id="RHEA-COMP:10232"/>
        <dbReference type="Rhea" id="RHEA-COMP:10233"/>
        <dbReference type="ChEBI" id="CHEBI:15378"/>
        <dbReference type="ChEBI" id="CHEBI:57856"/>
        <dbReference type="ChEBI" id="CHEBI:59789"/>
        <dbReference type="ChEBI" id="CHEBI:74411"/>
        <dbReference type="ChEBI" id="CHEBI:74493"/>
        <dbReference type="EC" id="2.1.1.182"/>
    </reaction>
</comment>
<dbReference type="EC" id="2.1.1.182" evidence="7"/>
<feature type="binding site" evidence="7 8">
    <location>
        <position position="113"/>
    </location>
    <ligand>
        <name>S-adenosyl-L-methionine</name>
        <dbReference type="ChEBI" id="CHEBI:59789"/>
    </ligand>
</feature>
<evidence type="ECO:0000256" key="4">
    <source>
        <dbReference type="ARBA" id="ARBA00022679"/>
    </source>
</evidence>
<comment type="subcellular location">
    <subcellularLocation>
        <location evidence="7">Cytoplasm</location>
    </subcellularLocation>
</comment>
<dbReference type="SUPFAM" id="SSF53335">
    <property type="entry name" value="S-adenosyl-L-methionine-dependent methyltransferases"/>
    <property type="match status" value="1"/>
</dbReference>